<evidence type="ECO:0000256" key="1">
    <source>
        <dbReference type="ARBA" id="ARBA00022722"/>
    </source>
</evidence>
<dbReference type="EC" id="3.1.21.4" evidence="6"/>
<proteinExistence type="predicted"/>
<dbReference type="RefSeq" id="WP_280102074.1">
    <property type="nucleotide sequence ID" value="NZ_CP122979.1"/>
</dbReference>
<dbReference type="SUPFAM" id="SSF52980">
    <property type="entry name" value="Restriction endonuclease-like"/>
    <property type="match status" value="1"/>
</dbReference>
<evidence type="ECO:0000313" key="7">
    <source>
        <dbReference type="EMBL" id="WGI36772.1"/>
    </source>
</evidence>
<name>A0ABY8LU52_9BACT</name>
<dbReference type="InterPro" id="IPR019045">
    <property type="entry name" value="Restrct_endonuc_II_HinfI"/>
</dbReference>
<dbReference type="EMBL" id="CP122979">
    <property type="protein sequence ID" value="WGI36772.1"/>
    <property type="molecule type" value="Genomic_DNA"/>
</dbReference>
<keyword evidence="3" id="KW-0255">Endonuclease</keyword>
<sequence length="214" mass="25852">MTLEKIKKIFEKNFSNIGERIFYTIKKSEVKNSIYTIPIENEIKFYGSIVQIANIKYGNFFEQVIKEFLKENNFNLLNENNEYKNIDLLFSLNNDLYIAEVKVRDNHDSTKRIGQISNLLSKSKKIKSKFSSYKIHSLIYFIDETERKNYSFYINEYDKYKENFNSFNVFYGDELFKHLNIIDNWLNTKKNIKILNDELKNNKWIMEIIKKYKD</sequence>
<dbReference type="InterPro" id="IPR011335">
    <property type="entry name" value="Restrct_endonuc-II-like"/>
</dbReference>
<protein>
    <recommendedName>
        <fullName evidence="6">type II site-specific deoxyribonuclease</fullName>
        <ecNumber evidence="6">3.1.21.4</ecNumber>
    </recommendedName>
</protein>
<accession>A0ABY8LU52</accession>
<evidence type="ECO:0000256" key="2">
    <source>
        <dbReference type="ARBA" id="ARBA00022747"/>
    </source>
</evidence>
<dbReference type="Pfam" id="PF09520">
    <property type="entry name" value="RE_TdeIII"/>
    <property type="match status" value="1"/>
</dbReference>
<evidence type="ECO:0000256" key="4">
    <source>
        <dbReference type="ARBA" id="ARBA00022801"/>
    </source>
</evidence>
<keyword evidence="1" id="KW-0540">Nuclease</keyword>
<dbReference type="Proteomes" id="UP001179842">
    <property type="component" value="Chromosome"/>
</dbReference>
<evidence type="ECO:0000256" key="3">
    <source>
        <dbReference type="ARBA" id="ARBA00022759"/>
    </source>
</evidence>
<comment type="catalytic activity">
    <reaction evidence="5">
        <text>Endonucleolytic cleavage of DNA to give specific double-stranded fragments with terminal 5'-phosphates.</text>
        <dbReference type="EC" id="3.1.21.4"/>
    </reaction>
</comment>
<organism evidence="7 8">
    <name type="scientific">Mesomycoplasma lagogenitalium</name>
    <dbReference type="NCBI Taxonomy" id="171286"/>
    <lineage>
        <taxon>Bacteria</taxon>
        <taxon>Bacillati</taxon>
        <taxon>Mycoplasmatota</taxon>
        <taxon>Mycoplasmoidales</taxon>
        <taxon>Metamycoplasmataceae</taxon>
        <taxon>Mesomycoplasma</taxon>
    </lineage>
</organism>
<reference evidence="7" key="1">
    <citation type="submission" date="2023-04" db="EMBL/GenBank/DDBJ databases">
        <title>Completed genome of Mycoplasma lagogenitalium type strain 12MS.</title>
        <authorList>
            <person name="Spergser J."/>
        </authorList>
    </citation>
    <scope>NUCLEOTIDE SEQUENCE</scope>
    <source>
        <strain evidence="7">12MS</strain>
    </source>
</reference>
<evidence type="ECO:0000256" key="6">
    <source>
        <dbReference type="ARBA" id="ARBA00093790"/>
    </source>
</evidence>
<gene>
    <name evidence="7" type="ORF">QEG99_00580</name>
</gene>
<evidence type="ECO:0000256" key="5">
    <source>
        <dbReference type="ARBA" id="ARBA00093760"/>
    </source>
</evidence>
<evidence type="ECO:0000313" key="8">
    <source>
        <dbReference type="Proteomes" id="UP001179842"/>
    </source>
</evidence>
<keyword evidence="8" id="KW-1185">Reference proteome</keyword>
<keyword evidence="4" id="KW-0378">Hydrolase</keyword>
<keyword evidence="2" id="KW-0680">Restriction system</keyword>